<dbReference type="Pfam" id="PF10282">
    <property type="entry name" value="Lactonase"/>
    <property type="match status" value="1"/>
</dbReference>
<dbReference type="Gene3D" id="2.130.10.10">
    <property type="entry name" value="YVTN repeat-like/Quinoprotein amine dehydrogenase"/>
    <property type="match status" value="1"/>
</dbReference>
<dbReference type="SUPFAM" id="SSF75011">
    <property type="entry name" value="3-carboxy-cis,cis-mucoante lactonizing enzyme"/>
    <property type="match status" value="1"/>
</dbReference>
<gene>
    <name evidence="3" type="ORF">TrVE_jg1797</name>
</gene>
<protein>
    <submittedName>
        <fullName evidence="3">Uncharacterized protein</fullName>
    </submittedName>
</protein>
<dbReference type="InterPro" id="IPR050282">
    <property type="entry name" value="Cycloisomerase_2"/>
</dbReference>
<evidence type="ECO:0000256" key="2">
    <source>
        <dbReference type="SAM" id="MobiDB-lite"/>
    </source>
</evidence>
<dbReference type="AlphaFoldDB" id="A0A9W7C7I5"/>
<feature type="compositionally biased region" description="Low complexity" evidence="2">
    <location>
        <begin position="130"/>
        <end position="141"/>
    </location>
</feature>
<dbReference type="PANTHER" id="PTHR30344:SF1">
    <property type="entry name" value="6-PHOSPHOGLUCONOLACTONASE"/>
    <property type="match status" value="1"/>
</dbReference>
<sequence length="364" mass="38094">MLLLLGTNSFSPKPTNAIFTVEFDEKSHEFGALKKIEGDFGNPGWMTFSADGSLIVADESAPGRILTLKASTFEPLSAAVGVSDHPCHVVAHGKLVISTSYTGGTVNITNSVTGSTLLIDHSSMYADSWSSQQSSSSSSSSTIYQDRQESSHPHQTVVIEGETKTFLLVSDLGASTISTYDITALLLSSSAIATTPAPTLTPISTLMPSTGPTSGCRHSLNILEDVYTVNELNDTITHSKISLATGELTEVSTANLLAEDLITRAHHGGAGGICSNDDDNLVYVTVRHTSPGGVVTFKRDQLSGGLERVSVAESGGDVPRFIGNVGGGNIFICNQGSGGKVVKVGQDGVSLDVGEMVTWVGQMR</sequence>
<proteinExistence type="inferred from homology"/>
<reference evidence="4" key="1">
    <citation type="journal article" date="2023" name="Commun. Biol.">
        <title>Genome analysis of Parmales, the sister group of diatoms, reveals the evolutionary specialization of diatoms from phago-mixotrophs to photoautotrophs.</title>
        <authorList>
            <person name="Ban H."/>
            <person name="Sato S."/>
            <person name="Yoshikawa S."/>
            <person name="Yamada K."/>
            <person name="Nakamura Y."/>
            <person name="Ichinomiya M."/>
            <person name="Sato N."/>
            <person name="Blanc-Mathieu R."/>
            <person name="Endo H."/>
            <person name="Kuwata A."/>
            <person name="Ogata H."/>
        </authorList>
    </citation>
    <scope>NUCLEOTIDE SEQUENCE [LARGE SCALE GENOMIC DNA]</scope>
    <source>
        <strain evidence="4">NIES 3699</strain>
    </source>
</reference>
<dbReference type="InterPro" id="IPR015943">
    <property type="entry name" value="WD40/YVTN_repeat-like_dom_sf"/>
</dbReference>
<keyword evidence="4" id="KW-1185">Reference proteome</keyword>
<organism evidence="3 4">
    <name type="scientific">Triparma verrucosa</name>
    <dbReference type="NCBI Taxonomy" id="1606542"/>
    <lineage>
        <taxon>Eukaryota</taxon>
        <taxon>Sar</taxon>
        <taxon>Stramenopiles</taxon>
        <taxon>Ochrophyta</taxon>
        <taxon>Bolidophyceae</taxon>
        <taxon>Parmales</taxon>
        <taxon>Triparmaceae</taxon>
        <taxon>Triparma</taxon>
    </lineage>
</organism>
<dbReference type="Proteomes" id="UP001165160">
    <property type="component" value="Unassembled WGS sequence"/>
</dbReference>
<comment type="similarity">
    <text evidence="1">Belongs to the cycloisomerase 2 family.</text>
</comment>
<dbReference type="PANTHER" id="PTHR30344">
    <property type="entry name" value="6-PHOSPHOGLUCONOLACTONASE-RELATED"/>
    <property type="match status" value="1"/>
</dbReference>
<accession>A0A9W7C7I5</accession>
<evidence type="ECO:0000256" key="1">
    <source>
        <dbReference type="ARBA" id="ARBA00005564"/>
    </source>
</evidence>
<evidence type="ECO:0000313" key="4">
    <source>
        <dbReference type="Proteomes" id="UP001165160"/>
    </source>
</evidence>
<dbReference type="InterPro" id="IPR019405">
    <property type="entry name" value="Lactonase_7-beta_prop"/>
</dbReference>
<dbReference type="EMBL" id="BRXX01000236">
    <property type="protein sequence ID" value="GMH99593.1"/>
    <property type="molecule type" value="Genomic_DNA"/>
</dbReference>
<evidence type="ECO:0000313" key="3">
    <source>
        <dbReference type="EMBL" id="GMH99593.1"/>
    </source>
</evidence>
<comment type="caution">
    <text evidence="3">The sequence shown here is derived from an EMBL/GenBank/DDBJ whole genome shotgun (WGS) entry which is preliminary data.</text>
</comment>
<dbReference type="GO" id="GO:0017057">
    <property type="term" value="F:6-phosphogluconolactonase activity"/>
    <property type="evidence" value="ECO:0007669"/>
    <property type="project" value="TreeGrafter"/>
</dbReference>
<name>A0A9W7C7I5_9STRA</name>
<feature type="region of interest" description="Disordered" evidence="2">
    <location>
        <begin position="130"/>
        <end position="156"/>
    </location>
</feature>